<sequence>MSPNTSPTLPVRVLSTSVDAVGQTVTCISIPDLPEKETGGGKSLKTLADIVDSVLTPENKLALSQSERVPGTTTVATPPSPSCPPSPMVTPQQQAVFICQDGTRVLLRAEETVTAQLHHPNAQLVHPPGTVVLATGGQTMTPCKVVLSDIRTVSGFPGQQLYGATSNTVNVIVPRKVPGTTTVATPPSPSCPPSPMVTPQQQAVFICQDGTRVLLRAEETVTAQLHHPNAQLVHPPGTVVLATGGQTMTPCKVVLSDIRTVSGFPGGSPRHPQCLSAR</sequence>
<feature type="region of interest" description="Disordered" evidence="1">
    <location>
        <begin position="62"/>
        <end position="89"/>
    </location>
</feature>
<evidence type="ECO:0007829" key="5">
    <source>
        <dbReference type="PeptideAtlas" id="B7Q8Y5"/>
    </source>
</evidence>
<dbReference type="PaxDb" id="6945-B7Q8Y5"/>
<keyword evidence="5" id="KW-1267">Proteomics identification</keyword>
<accession>B7Q8Y5</accession>
<feature type="compositionally biased region" description="Pro residues" evidence="1">
    <location>
        <begin position="78"/>
        <end position="88"/>
    </location>
</feature>
<proteinExistence type="evidence at protein level"/>
<keyword evidence="4" id="KW-1185">Reference proteome</keyword>
<reference evidence="2 4" key="1">
    <citation type="submission" date="2008-03" db="EMBL/GenBank/DDBJ databases">
        <title>Annotation of Ixodes scapularis.</title>
        <authorList>
            <consortium name="Ixodes scapularis Genome Project Consortium"/>
            <person name="Caler E."/>
            <person name="Hannick L.I."/>
            <person name="Bidwell S."/>
            <person name="Joardar V."/>
            <person name="Thiagarajan M."/>
            <person name="Amedeo P."/>
            <person name="Galinsky K.J."/>
            <person name="Schobel S."/>
            <person name="Inman J."/>
            <person name="Hostetler J."/>
            <person name="Miller J."/>
            <person name="Hammond M."/>
            <person name="Megy K."/>
            <person name="Lawson D."/>
            <person name="Kodira C."/>
            <person name="Sutton G."/>
            <person name="Meyer J."/>
            <person name="Hill C.A."/>
            <person name="Birren B."/>
            <person name="Nene V."/>
            <person name="Collins F."/>
            <person name="Alarcon-Chaidez F."/>
            <person name="Wikel S."/>
            <person name="Strausberg R."/>
        </authorList>
    </citation>
    <scope>NUCLEOTIDE SEQUENCE [LARGE SCALE GENOMIC DNA]</scope>
    <source>
        <strain evidence="4">Wikel</strain>
        <strain evidence="2">Wikel colony</strain>
    </source>
</reference>
<name>B7Q8Y5_IXOSC</name>
<evidence type="ECO:0000313" key="2">
    <source>
        <dbReference type="EMBL" id="EEC15307.1"/>
    </source>
</evidence>
<organism>
    <name type="scientific">Ixodes scapularis</name>
    <name type="common">Black-legged tick</name>
    <name type="synonym">Deer tick</name>
    <dbReference type="NCBI Taxonomy" id="6945"/>
    <lineage>
        <taxon>Eukaryota</taxon>
        <taxon>Metazoa</taxon>
        <taxon>Ecdysozoa</taxon>
        <taxon>Arthropoda</taxon>
        <taxon>Chelicerata</taxon>
        <taxon>Arachnida</taxon>
        <taxon>Acari</taxon>
        <taxon>Parasitiformes</taxon>
        <taxon>Ixodida</taxon>
        <taxon>Ixodoidea</taxon>
        <taxon>Ixodidae</taxon>
        <taxon>Ixodinae</taxon>
        <taxon>Ixodes</taxon>
    </lineage>
</organism>
<dbReference type="Proteomes" id="UP000001555">
    <property type="component" value="Unassembled WGS sequence"/>
</dbReference>
<reference evidence="3" key="2">
    <citation type="submission" date="2020-05" db="UniProtKB">
        <authorList>
            <consortium name="EnsemblMetazoa"/>
        </authorList>
    </citation>
    <scope>IDENTIFICATION</scope>
    <source>
        <strain evidence="3">wikel</strain>
    </source>
</reference>
<evidence type="ECO:0000313" key="3">
    <source>
        <dbReference type="EnsemblMetazoa" id="ISCW020961-PA"/>
    </source>
</evidence>
<dbReference type="AlphaFoldDB" id="B7Q8Y5"/>
<dbReference type="InParanoid" id="B7Q8Y5"/>
<dbReference type="VEuPathDB" id="VectorBase:ISCP_028324"/>
<dbReference type="EMBL" id="DS886620">
    <property type="protein sequence ID" value="EEC15307.1"/>
    <property type="molecule type" value="Genomic_DNA"/>
</dbReference>
<protein>
    <submittedName>
        <fullName evidence="2 3">Uncharacterized protein</fullName>
    </submittedName>
</protein>
<evidence type="ECO:0000256" key="1">
    <source>
        <dbReference type="SAM" id="MobiDB-lite"/>
    </source>
</evidence>
<gene>
    <name evidence="2" type="ORF">IscW_ISCW020961</name>
</gene>
<dbReference type="EMBL" id="ABJB010021207">
    <property type="status" value="NOT_ANNOTATED_CDS"/>
    <property type="molecule type" value="Genomic_DNA"/>
</dbReference>
<evidence type="ECO:0000313" key="4">
    <source>
        <dbReference type="Proteomes" id="UP000001555"/>
    </source>
</evidence>
<dbReference type="OrthoDB" id="6287635at2759"/>
<dbReference type="EnsemblMetazoa" id="ISCW020961-RA">
    <property type="protein sequence ID" value="ISCW020961-PA"/>
    <property type="gene ID" value="ISCW020961"/>
</dbReference>
<dbReference type="EMBL" id="ABJB010028160">
    <property type="status" value="NOT_ANNOTATED_CDS"/>
    <property type="molecule type" value="Genomic_DNA"/>
</dbReference>
<dbReference type="VEuPathDB" id="VectorBase:ISCW020961"/>
<dbReference type="VEuPathDB" id="VectorBase:ISCI020961"/>
<dbReference type="EMBL" id="ABJB010469956">
    <property type="status" value="NOT_ANNOTATED_CDS"/>
    <property type="molecule type" value="Genomic_DNA"/>
</dbReference>
<dbReference type="HOGENOM" id="CLU_1002148_0_0_1"/>